<sequence>MLCPNPEVGKKEKCCHELETILSLLELSKEVQASPQGVPAVEPRAYDWPSLATFMRQAYPKMIQELEKSSRSSAFRGYRLLADTCEGSASRLYCDMTLPREVGDIMIWDMQNTSDQWASSPIVMHDNHRDLVKCVEWIGNAEESNCLLSCGLDGMIIQWRHDTRKSHLEAVNYFLLLAENVRLHKQIPSGGSGTHVGVTSLARNHFDDAVFVMGTEGGGVLQGSLSLSRPIASLVEGHTSLERTYSCPVVARFPPHRGHTLDVHSSPFERNVFASGGIDREVKVFSLLQLEPVLTIPLPEAATRVRWSPSQPTLLTALQGDGRLGFYDLRRTTAPVAEFTLNAERGAGTSLEYCARSPDLLFVGRGPGNTQVWQLGSKLVAAGEVNQSDLIRDVANGTFAPE</sequence>
<dbReference type="EMBL" id="CM023470">
    <property type="protein sequence ID" value="KAH7981447.1"/>
    <property type="molecule type" value="Genomic_DNA"/>
</dbReference>
<accession>A0ACB8E3H6</accession>
<comment type="caution">
    <text evidence="1">The sequence shown here is derived from an EMBL/GenBank/DDBJ whole genome shotgun (WGS) entry which is preliminary data.</text>
</comment>
<name>A0ACB8E3H6_DERSI</name>
<gene>
    <name evidence="1" type="ORF">HPB49_024128</name>
</gene>
<reference evidence="1" key="1">
    <citation type="submission" date="2020-05" db="EMBL/GenBank/DDBJ databases">
        <title>Large-scale comparative analyses of tick genomes elucidate their genetic diversity and vector capacities.</title>
        <authorList>
            <person name="Jia N."/>
            <person name="Wang J."/>
            <person name="Shi W."/>
            <person name="Du L."/>
            <person name="Sun Y."/>
            <person name="Zhan W."/>
            <person name="Jiang J."/>
            <person name="Wang Q."/>
            <person name="Zhang B."/>
            <person name="Ji P."/>
            <person name="Sakyi L.B."/>
            <person name="Cui X."/>
            <person name="Yuan T."/>
            <person name="Jiang B."/>
            <person name="Yang W."/>
            <person name="Lam T.T.-Y."/>
            <person name="Chang Q."/>
            <person name="Ding S."/>
            <person name="Wang X."/>
            <person name="Zhu J."/>
            <person name="Ruan X."/>
            <person name="Zhao L."/>
            <person name="Wei J."/>
            <person name="Que T."/>
            <person name="Du C."/>
            <person name="Cheng J."/>
            <person name="Dai P."/>
            <person name="Han X."/>
            <person name="Huang E."/>
            <person name="Gao Y."/>
            <person name="Liu J."/>
            <person name="Shao H."/>
            <person name="Ye R."/>
            <person name="Li L."/>
            <person name="Wei W."/>
            <person name="Wang X."/>
            <person name="Wang C."/>
            <person name="Yang T."/>
            <person name="Huo Q."/>
            <person name="Li W."/>
            <person name="Guo W."/>
            <person name="Chen H."/>
            <person name="Zhou L."/>
            <person name="Ni X."/>
            <person name="Tian J."/>
            <person name="Zhou Y."/>
            <person name="Sheng Y."/>
            <person name="Liu T."/>
            <person name="Pan Y."/>
            <person name="Xia L."/>
            <person name="Li J."/>
            <person name="Zhao F."/>
            <person name="Cao W."/>
        </authorList>
    </citation>
    <scope>NUCLEOTIDE SEQUENCE</scope>
    <source>
        <strain evidence="1">Dsil-2018</strain>
    </source>
</reference>
<evidence type="ECO:0000313" key="2">
    <source>
        <dbReference type="Proteomes" id="UP000821865"/>
    </source>
</evidence>
<proteinExistence type="predicted"/>
<protein>
    <submittedName>
        <fullName evidence="1">Uncharacterized protein</fullName>
    </submittedName>
</protein>
<evidence type="ECO:0000313" key="1">
    <source>
        <dbReference type="EMBL" id="KAH7981447.1"/>
    </source>
</evidence>
<keyword evidence="2" id="KW-1185">Reference proteome</keyword>
<organism evidence="1 2">
    <name type="scientific">Dermacentor silvarum</name>
    <name type="common">Tick</name>
    <dbReference type="NCBI Taxonomy" id="543639"/>
    <lineage>
        <taxon>Eukaryota</taxon>
        <taxon>Metazoa</taxon>
        <taxon>Ecdysozoa</taxon>
        <taxon>Arthropoda</taxon>
        <taxon>Chelicerata</taxon>
        <taxon>Arachnida</taxon>
        <taxon>Acari</taxon>
        <taxon>Parasitiformes</taxon>
        <taxon>Ixodida</taxon>
        <taxon>Ixodoidea</taxon>
        <taxon>Ixodidae</taxon>
        <taxon>Rhipicephalinae</taxon>
        <taxon>Dermacentor</taxon>
    </lineage>
</organism>
<dbReference type="Proteomes" id="UP000821865">
    <property type="component" value="Chromosome 1"/>
</dbReference>